<dbReference type="EMBL" id="VEPZ02000562">
    <property type="protein sequence ID" value="KAE8722374.1"/>
    <property type="molecule type" value="Genomic_DNA"/>
</dbReference>
<sequence length="142" mass="15639">MVTNRQSASVIAGFNSHFGLLFFWDPTPLRSLRRLNHAPVGDFGLARLMDHELGPLTTGLAGTLGVEENFHLGLVKWVWHLYGTQNLSAGVDERLVAGFDEQPIECLMIVGLWCAHPDSSLRPSIRQAIQVLDSDVALPILP</sequence>
<comment type="caution">
    <text evidence="4">The sequence shown here is derived from an EMBL/GenBank/DDBJ whole genome shotgun (WGS) entry which is preliminary data.</text>
</comment>
<evidence type="ECO:0000313" key="5">
    <source>
        <dbReference type="Proteomes" id="UP000436088"/>
    </source>
</evidence>
<protein>
    <submittedName>
        <fullName evidence="4">Uncharacterized protein</fullName>
    </submittedName>
</protein>
<evidence type="ECO:0000256" key="3">
    <source>
        <dbReference type="SAM" id="Phobius"/>
    </source>
</evidence>
<accession>A0A6A3C0M8</accession>
<keyword evidence="1" id="KW-0547">Nucleotide-binding</keyword>
<dbReference type="AlphaFoldDB" id="A0A6A3C0M8"/>
<name>A0A6A3C0M8_HIBSY</name>
<reference evidence="4" key="1">
    <citation type="submission" date="2019-09" db="EMBL/GenBank/DDBJ databases">
        <title>Draft genome information of white flower Hibiscus syriacus.</title>
        <authorList>
            <person name="Kim Y.-M."/>
        </authorList>
    </citation>
    <scope>NUCLEOTIDE SEQUENCE [LARGE SCALE GENOMIC DNA]</scope>
    <source>
        <strain evidence="4">YM2019G1</strain>
    </source>
</reference>
<dbReference type="InterPro" id="IPR050528">
    <property type="entry name" value="L-type_Lectin-RKs"/>
</dbReference>
<dbReference type="SUPFAM" id="SSF56112">
    <property type="entry name" value="Protein kinase-like (PK-like)"/>
    <property type="match status" value="1"/>
</dbReference>
<keyword evidence="3" id="KW-1133">Transmembrane helix</keyword>
<evidence type="ECO:0000256" key="2">
    <source>
        <dbReference type="ARBA" id="ARBA00022840"/>
    </source>
</evidence>
<dbReference type="Gene3D" id="1.10.510.10">
    <property type="entry name" value="Transferase(Phosphotransferase) domain 1"/>
    <property type="match status" value="1"/>
</dbReference>
<dbReference type="PANTHER" id="PTHR27007">
    <property type="match status" value="1"/>
</dbReference>
<dbReference type="GO" id="GO:0005524">
    <property type="term" value="F:ATP binding"/>
    <property type="evidence" value="ECO:0007669"/>
    <property type="project" value="UniProtKB-KW"/>
</dbReference>
<feature type="transmembrane region" description="Helical" evidence="3">
    <location>
        <begin position="6"/>
        <end position="24"/>
    </location>
</feature>
<keyword evidence="3" id="KW-0472">Membrane</keyword>
<organism evidence="4 5">
    <name type="scientific">Hibiscus syriacus</name>
    <name type="common">Rose of Sharon</name>
    <dbReference type="NCBI Taxonomy" id="106335"/>
    <lineage>
        <taxon>Eukaryota</taxon>
        <taxon>Viridiplantae</taxon>
        <taxon>Streptophyta</taxon>
        <taxon>Embryophyta</taxon>
        <taxon>Tracheophyta</taxon>
        <taxon>Spermatophyta</taxon>
        <taxon>Magnoliopsida</taxon>
        <taxon>eudicotyledons</taxon>
        <taxon>Gunneridae</taxon>
        <taxon>Pentapetalae</taxon>
        <taxon>rosids</taxon>
        <taxon>malvids</taxon>
        <taxon>Malvales</taxon>
        <taxon>Malvaceae</taxon>
        <taxon>Malvoideae</taxon>
        <taxon>Hibiscus</taxon>
    </lineage>
</organism>
<keyword evidence="5" id="KW-1185">Reference proteome</keyword>
<dbReference type="InterPro" id="IPR011009">
    <property type="entry name" value="Kinase-like_dom_sf"/>
</dbReference>
<dbReference type="Proteomes" id="UP000436088">
    <property type="component" value="Unassembled WGS sequence"/>
</dbReference>
<gene>
    <name evidence="4" type="ORF">F3Y22_tig00014064pilonHSYRG00055</name>
</gene>
<evidence type="ECO:0000256" key="1">
    <source>
        <dbReference type="ARBA" id="ARBA00022741"/>
    </source>
</evidence>
<keyword evidence="3" id="KW-0812">Transmembrane</keyword>
<keyword evidence="2" id="KW-0067">ATP-binding</keyword>
<evidence type="ECO:0000313" key="4">
    <source>
        <dbReference type="EMBL" id="KAE8722374.1"/>
    </source>
</evidence>
<proteinExistence type="predicted"/>